<sequence>METQDLKKHMADVLGVSMDNETFNKNFDKFISLTRQYSQTGDISAMVMGQYATPSPDYQIMLSPPFIHLFYDTIHGCIRSFDAHYSLPCLIYSHCRDCIWSMFFLCSLLYCFGRWRYSRIYNAILAKQVAKIKSLAILRLKRRKKKNPPYIAREQLRIDLLGDFSFSQRKNTFPKNGCWRIICLFFTLDMSHVETFLNKDCSFLSQIWLQVVDLLQNDPNVEESLQTIDDVDQITWEFCTT</sequence>
<comment type="caution">
    <text evidence="1">The sequence shown here is derived from an EMBL/GenBank/DDBJ whole genome shotgun (WGS) entry which is preliminary data.</text>
</comment>
<dbReference type="AlphaFoldDB" id="X6N1V5"/>
<organism evidence="1 2">
    <name type="scientific">Reticulomyxa filosa</name>
    <dbReference type="NCBI Taxonomy" id="46433"/>
    <lineage>
        <taxon>Eukaryota</taxon>
        <taxon>Sar</taxon>
        <taxon>Rhizaria</taxon>
        <taxon>Retaria</taxon>
        <taxon>Foraminifera</taxon>
        <taxon>Monothalamids</taxon>
        <taxon>Reticulomyxidae</taxon>
        <taxon>Reticulomyxa</taxon>
    </lineage>
</organism>
<dbReference type="EMBL" id="ASPP01012985">
    <property type="protein sequence ID" value="ETO20056.1"/>
    <property type="molecule type" value="Genomic_DNA"/>
</dbReference>
<keyword evidence="2" id="KW-1185">Reference proteome</keyword>
<gene>
    <name evidence="1" type="ORF">RFI_17162</name>
</gene>
<reference evidence="1 2" key="1">
    <citation type="journal article" date="2013" name="Curr. Biol.">
        <title>The Genome of the Foraminiferan Reticulomyxa filosa.</title>
        <authorList>
            <person name="Glockner G."/>
            <person name="Hulsmann N."/>
            <person name="Schleicher M."/>
            <person name="Noegel A.A."/>
            <person name="Eichinger L."/>
            <person name="Gallinger C."/>
            <person name="Pawlowski J."/>
            <person name="Sierra R."/>
            <person name="Euteneuer U."/>
            <person name="Pillet L."/>
            <person name="Moustafa A."/>
            <person name="Platzer M."/>
            <person name="Groth M."/>
            <person name="Szafranski K."/>
            <person name="Schliwa M."/>
        </authorList>
    </citation>
    <scope>NUCLEOTIDE SEQUENCE [LARGE SCALE GENOMIC DNA]</scope>
</reference>
<dbReference type="Proteomes" id="UP000023152">
    <property type="component" value="Unassembled WGS sequence"/>
</dbReference>
<evidence type="ECO:0000313" key="2">
    <source>
        <dbReference type="Proteomes" id="UP000023152"/>
    </source>
</evidence>
<accession>X6N1V5</accession>
<evidence type="ECO:0000313" key="1">
    <source>
        <dbReference type="EMBL" id="ETO20056.1"/>
    </source>
</evidence>
<name>X6N1V5_RETFI</name>
<proteinExistence type="predicted"/>
<protein>
    <submittedName>
        <fullName evidence="1">Uncharacterized protein</fullName>
    </submittedName>
</protein>